<dbReference type="EMBL" id="CM042882">
    <property type="protein sequence ID" value="KAI4382528.1"/>
    <property type="molecule type" value="Genomic_DNA"/>
</dbReference>
<sequence length="360" mass="40296">MYGAEKPDGESERTAFRKAEKKYKLYYQHGSSKKKKVPKPVELSEVIDFEAVRESYEGKGELPDGIAVVECGFGWTSFRLENQPGFYFIPGALSLQEQGRWIRESLISFPQPPNRTNHNAEYGPINDLFLAARERRVLVEDRSPSQSGVPTSGSQAANESGLLWKFVDELDAKSSGNGQKSVAASVLLRKLRWSTLGLQFNWSQRNYDISLPHNKIPDDLCQLAIRMASLAMGPGEQFKPEAAIVNYFGLGDTLGGHLDDMEADWSKPIVSLSLGCKAIFLLGGKTRDKPPLAMFLRSGDVVLMAGEARECFHGVPRIFTDEEDTAHKALLEQQFSDPEEHCFSEYIRASRININIRQVF</sequence>
<comment type="caution">
    <text evidence="1">The sequence shown here is derived from an EMBL/GenBank/DDBJ whole genome shotgun (WGS) entry which is preliminary data.</text>
</comment>
<gene>
    <name evidence="1" type="ORF">MLD38_008481</name>
</gene>
<evidence type="ECO:0000313" key="1">
    <source>
        <dbReference type="EMBL" id="KAI4382528.1"/>
    </source>
</evidence>
<protein>
    <submittedName>
        <fullName evidence="1">Uncharacterized protein</fullName>
    </submittedName>
</protein>
<keyword evidence="2" id="KW-1185">Reference proteome</keyword>
<accession>A0ACB9RU28</accession>
<dbReference type="Proteomes" id="UP001057402">
    <property type="component" value="Chromosome 3"/>
</dbReference>
<reference evidence="2" key="1">
    <citation type="journal article" date="2023" name="Front. Plant Sci.">
        <title>Chromosomal-level genome assembly of Melastoma candidum provides insights into trichome evolution.</title>
        <authorList>
            <person name="Zhong Y."/>
            <person name="Wu W."/>
            <person name="Sun C."/>
            <person name="Zou P."/>
            <person name="Liu Y."/>
            <person name="Dai S."/>
            <person name="Zhou R."/>
        </authorList>
    </citation>
    <scope>NUCLEOTIDE SEQUENCE [LARGE SCALE GENOMIC DNA]</scope>
</reference>
<organism evidence="1 2">
    <name type="scientific">Melastoma candidum</name>
    <dbReference type="NCBI Taxonomy" id="119954"/>
    <lineage>
        <taxon>Eukaryota</taxon>
        <taxon>Viridiplantae</taxon>
        <taxon>Streptophyta</taxon>
        <taxon>Embryophyta</taxon>
        <taxon>Tracheophyta</taxon>
        <taxon>Spermatophyta</taxon>
        <taxon>Magnoliopsida</taxon>
        <taxon>eudicotyledons</taxon>
        <taxon>Gunneridae</taxon>
        <taxon>Pentapetalae</taxon>
        <taxon>rosids</taxon>
        <taxon>malvids</taxon>
        <taxon>Myrtales</taxon>
        <taxon>Melastomataceae</taxon>
        <taxon>Melastomatoideae</taxon>
        <taxon>Melastomateae</taxon>
        <taxon>Melastoma</taxon>
    </lineage>
</organism>
<name>A0ACB9RU28_9MYRT</name>
<evidence type="ECO:0000313" key="2">
    <source>
        <dbReference type="Proteomes" id="UP001057402"/>
    </source>
</evidence>
<proteinExistence type="predicted"/>